<reference evidence="1" key="1">
    <citation type="journal article" date="2014" name="Front. Microbiol.">
        <title>High frequency of phylogenetically diverse reductive dehalogenase-homologous genes in deep subseafloor sedimentary metagenomes.</title>
        <authorList>
            <person name="Kawai M."/>
            <person name="Futagami T."/>
            <person name="Toyoda A."/>
            <person name="Takaki Y."/>
            <person name="Nishi S."/>
            <person name="Hori S."/>
            <person name="Arai W."/>
            <person name="Tsubouchi T."/>
            <person name="Morono Y."/>
            <person name="Uchiyama I."/>
            <person name="Ito T."/>
            <person name="Fujiyama A."/>
            <person name="Inagaki F."/>
            <person name="Takami H."/>
        </authorList>
    </citation>
    <scope>NUCLEOTIDE SEQUENCE</scope>
    <source>
        <strain evidence="1">Expedition CK06-06</strain>
    </source>
</reference>
<feature type="non-terminal residue" evidence="1">
    <location>
        <position position="82"/>
    </location>
</feature>
<protein>
    <submittedName>
        <fullName evidence="1">Uncharacterized protein</fullName>
    </submittedName>
</protein>
<organism evidence="1">
    <name type="scientific">marine sediment metagenome</name>
    <dbReference type="NCBI Taxonomy" id="412755"/>
    <lineage>
        <taxon>unclassified sequences</taxon>
        <taxon>metagenomes</taxon>
        <taxon>ecological metagenomes</taxon>
    </lineage>
</organism>
<dbReference type="AlphaFoldDB" id="X1LJS8"/>
<gene>
    <name evidence="1" type="ORF">S03H2_71793</name>
</gene>
<accession>X1LJS8</accession>
<dbReference type="Gene3D" id="2.60.40.10">
    <property type="entry name" value="Immunoglobulins"/>
    <property type="match status" value="1"/>
</dbReference>
<sequence>ANIPYSLEINATVSDVPSSTLTVMAMIVNGSNPFDLVMTEIAGTYTCTWTNTSAYNPGFYNVTIRAQDESGNVNQSEFITIK</sequence>
<dbReference type="InterPro" id="IPR013783">
    <property type="entry name" value="Ig-like_fold"/>
</dbReference>
<feature type="non-terminal residue" evidence="1">
    <location>
        <position position="1"/>
    </location>
</feature>
<name>X1LJS8_9ZZZZ</name>
<evidence type="ECO:0000313" key="1">
    <source>
        <dbReference type="EMBL" id="GAH94388.1"/>
    </source>
</evidence>
<proteinExistence type="predicted"/>
<comment type="caution">
    <text evidence="1">The sequence shown here is derived from an EMBL/GenBank/DDBJ whole genome shotgun (WGS) entry which is preliminary data.</text>
</comment>
<dbReference type="EMBL" id="BARU01048218">
    <property type="protein sequence ID" value="GAH94388.1"/>
    <property type="molecule type" value="Genomic_DNA"/>
</dbReference>